<dbReference type="FunFam" id="3.30.565.10:FF:000037">
    <property type="entry name" value="Hybrid sensor histidine kinase/response regulator"/>
    <property type="match status" value="1"/>
</dbReference>
<dbReference type="FunFam" id="1.10.287.130:FF:000045">
    <property type="entry name" value="Two-component system sensor histidine kinase/response regulator"/>
    <property type="match status" value="1"/>
</dbReference>
<feature type="transmembrane region" description="Helical" evidence="9">
    <location>
        <begin position="158"/>
        <end position="179"/>
    </location>
</feature>
<dbReference type="AlphaFoldDB" id="A0A6L9L151"/>
<proteinExistence type="predicted"/>
<sequence length="704" mass="79250">MLVSDTTRFLSVGRQLGVLDDKTTKLTFEQVRRRTDFVPSRSETFQYGYSSSAYWFRLRITNQSLENTKHWLIGLLDASSIDYADCYVEYADGRVEHQTGGLKRPYVDRGFFATTPFFRINLLTNEPVTVYFRIESSAAMFGKVTIWEEYYNLSKGRVIIFAIWMFLGLFILRSLNSFVLARFVSNRHFRFYAVCTFLLYLATLARTGIYPILLSNHPQLLDWVPAGMGRLMPMGLSVWLYSLLDNRPILRPPRWLLLAIAGTSFIGIFLSLVVQNAFIGQFFAALVLLTYVLFFIGAGIIWKLGPRTALVFVVPIAICTIPFSLYQLQSLALIPYHPGISQLALLALALEMVSMSLVLGRIVQSYIKERVAVANALIQEKVEVDKLQELDALKTQFFTNISHEFRTPLTLILAPITELKERYPTENVLTLMERNGNRLLTLINQLLDLSKLEAGHLKPVPEPGDIAGFFRALASAFSSLAQSRQIHFVFDQSETGWWAFYDRDKLEKIVTNLLSNAFKFTPNGKEVRMMVRYPHEDRVRITIQDTGIGISKANLPHIFERFYQRSPDAVDGQMNRAYEGTGVGLAIVHELVRVLGGTIDVTSQEGIGTTFTVSLPLVPVLDPPDVVTEEKIEHPIAANIASKQLSVALPSSDSLTDVASKELLLIIDDNPDIRSYIRSIFDADYQILEAVDGQDGGLPDGHSG</sequence>
<feature type="domain" description="Histidine kinase" evidence="10">
    <location>
        <begin position="400"/>
        <end position="619"/>
    </location>
</feature>
<keyword evidence="9" id="KW-1133">Transmembrane helix</keyword>
<dbReference type="SMART" id="SM00388">
    <property type="entry name" value="HisKA"/>
    <property type="match status" value="1"/>
</dbReference>
<keyword evidence="12" id="KW-1185">Reference proteome</keyword>
<dbReference type="InterPro" id="IPR036097">
    <property type="entry name" value="HisK_dim/P_sf"/>
</dbReference>
<evidence type="ECO:0000256" key="3">
    <source>
        <dbReference type="ARBA" id="ARBA00022553"/>
    </source>
</evidence>
<feature type="transmembrane region" description="Helical" evidence="9">
    <location>
        <begin position="340"/>
        <end position="360"/>
    </location>
</feature>
<dbReference type="EC" id="2.7.13.3" evidence="2"/>
<feature type="transmembrane region" description="Helical" evidence="9">
    <location>
        <begin position="280"/>
        <end position="302"/>
    </location>
</feature>
<evidence type="ECO:0000313" key="11">
    <source>
        <dbReference type="EMBL" id="NDU94245.1"/>
    </source>
</evidence>
<feature type="transmembrane region" description="Helical" evidence="9">
    <location>
        <begin position="309"/>
        <end position="328"/>
    </location>
</feature>
<comment type="catalytic activity">
    <reaction evidence="1">
        <text>ATP + protein L-histidine = ADP + protein N-phospho-L-histidine.</text>
        <dbReference type="EC" id="2.7.13.3"/>
    </reaction>
</comment>
<dbReference type="CDD" id="cd16922">
    <property type="entry name" value="HATPase_EvgS-ArcB-TorS-like"/>
    <property type="match status" value="1"/>
</dbReference>
<dbReference type="Proteomes" id="UP000474175">
    <property type="component" value="Unassembled WGS sequence"/>
</dbReference>
<keyword evidence="4" id="KW-0808">Transferase</keyword>
<dbReference type="InterPro" id="IPR011623">
    <property type="entry name" value="7TMR_DISM_rcpt_extracell_dom1"/>
</dbReference>
<dbReference type="InterPro" id="IPR036890">
    <property type="entry name" value="HATPase_C_sf"/>
</dbReference>
<dbReference type="PRINTS" id="PR00344">
    <property type="entry name" value="BCTRLSENSOR"/>
</dbReference>
<dbReference type="GO" id="GO:0005524">
    <property type="term" value="F:ATP binding"/>
    <property type="evidence" value="ECO:0007669"/>
    <property type="project" value="UniProtKB-KW"/>
</dbReference>
<dbReference type="Pfam" id="PF00512">
    <property type="entry name" value="HisKA"/>
    <property type="match status" value="1"/>
</dbReference>
<dbReference type="Pfam" id="PF02518">
    <property type="entry name" value="HATPase_c"/>
    <property type="match status" value="1"/>
</dbReference>
<reference evidence="11 12" key="1">
    <citation type="submission" date="2020-02" db="EMBL/GenBank/DDBJ databases">
        <title>Draft genome sequence of two Spirosoma agri KCTC 52727 and Spirosoma terrae KCTC 52035.</title>
        <authorList>
            <person name="Rojas J."/>
            <person name="Ambika Manirajan B."/>
            <person name="Suarez C."/>
            <person name="Ratering S."/>
            <person name="Schnell S."/>
        </authorList>
    </citation>
    <scope>NUCLEOTIDE SEQUENCE [LARGE SCALE GENOMIC DNA]</scope>
    <source>
        <strain evidence="11 12">KCTC 52035</strain>
    </source>
</reference>
<evidence type="ECO:0000256" key="7">
    <source>
        <dbReference type="ARBA" id="ARBA00022840"/>
    </source>
</evidence>
<keyword evidence="9" id="KW-0472">Membrane</keyword>
<protein>
    <recommendedName>
        <fullName evidence="2">histidine kinase</fullName>
        <ecNumber evidence="2">2.7.13.3</ecNumber>
    </recommendedName>
</protein>
<feature type="transmembrane region" description="Helical" evidence="9">
    <location>
        <begin position="255"/>
        <end position="274"/>
    </location>
</feature>
<evidence type="ECO:0000256" key="5">
    <source>
        <dbReference type="ARBA" id="ARBA00022741"/>
    </source>
</evidence>
<keyword evidence="5" id="KW-0547">Nucleotide-binding</keyword>
<dbReference type="SUPFAM" id="SSF55874">
    <property type="entry name" value="ATPase domain of HSP90 chaperone/DNA topoisomerase II/histidine kinase"/>
    <property type="match status" value="1"/>
</dbReference>
<evidence type="ECO:0000256" key="1">
    <source>
        <dbReference type="ARBA" id="ARBA00000085"/>
    </source>
</evidence>
<dbReference type="Gene3D" id="3.30.565.10">
    <property type="entry name" value="Histidine kinase-like ATPase, C-terminal domain"/>
    <property type="match status" value="1"/>
</dbReference>
<dbReference type="SUPFAM" id="SSF47384">
    <property type="entry name" value="Homodimeric domain of signal transducing histidine kinase"/>
    <property type="match status" value="1"/>
</dbReference>
<evidence type="ECO:0000256" key="2">
    <source>
        <dbReference type="ARBA" id="ARBA00012438"/>
    </source>
</evidence>
<name>A0A6L9L151_9BACT</name>
<dbReference type="Gene3D" id="2.60.40.2380">
    <property type="match status" value="1"/>
</dbReference>
<keyword evidence="7" id="KW-0067">ATP-binding</keyword>
<dbReference type="GO" id="GO:0000155">
    <property type="term" value="F:phosphorelay sensor kinase activity"/>
    <property type="evidence" value="ECO:0007669"/>
    <property type="project" value="InterPro"/>
</dbReference>
<evidence type="ECO:0000256" key="4">
    <source>
        <dbReference type="ARBA" id="ARBA00022679"/>
    </source>
</evidence>
<evidence type="ECO:0000259" key="10">
    <source>
        <dbReference type="PROSITE" id="PS50109"/>
    </source>
</evidence>
<dbReference type="InterPro" id="IPR003661">
    <property type="entry name" value="HisK_dim/P_dom"/>
</dbReference>
<dbReference type="PROSITE" id="PS50109">
    <property type="entry name" value="HIS_KIN"/>
    <property type="match status" value="1"/>
</dbReference>
<organism evidence="11 12">
    <name type="scientific">Spirosoma terrae</name>
    <dbReference type="NCBI Taxonomy" id="1968276"/>
    <lineage>
        <taxon>Bacteria</taxon>
        <taxon>Pseudomonadati</taxon>
        <taxon>Bacteroidota</taxon>
        <taxon>Cytophagia</taxon>
        <taxon>Cytophagales</taxon>
        <taxon>Cytophagaceae</taxon>
        <taxon>Spirosoma</taxon>
    </lineage>
</organism>
<keyword evidence="6 11" id="KW-0418">Kinase</keyword>
<keyword evidence="3" id="KW-0597">Phosphoprotein</keyword>
<dbReference type="CDD" id="cd00082">
    <property type="entry name" value="HisKA"/>
    <property type="match status" value="1"/>
</dbReference>
<gene>
    <name evidence="11" type="ORF">GK108_05115</name>
</gene>
<dbReference type="SMART" id="SM00387">
    <property type="entry name" value="HATPase_c"/>
    <property type="match status" value="1"/>
</dbReference>
<dbReference type="PANTHER" id="PTHR43547:SF2">
    <property type="entry name" value="HYBRID SIGNAL TRANSDUCTION HISTIDINE KINASE C"/>
    <property type="match status" value="1"/>
</dbReference>
<feature type="transmembrane region" description="Helical" evidence="9">
    <location>
        <begin position="224"/>
        <end position="243"/>
    </location>
</feature>
<dbReference type="InterPro" id="IPR004358">
    <property type="entry name" value="Sig_transdc_His_kin-like_C"/>
</dbReference>
<dbReference type="EMBL" id="JAAFZH010000002">
    <property type="protein sequence ID" value="NDU94245.1"/>
    <property type="molecule type" value="Genomic_DNA"/>
</dbReference>
<evidence type="ECO:0000256" key="8">
    <source>
        <dbReference type="ARBA" id="ARBA00023012"/>
    </source>
</evidence>
<comment type="caution">
    <text evidence="11">The sequence shown here is derived from an EMBL/GenBank/DDBJ whole genome shotgun (WGS) entry which is preliminary data.</text>
</comment>
<keyword evidence="9" id="KW-0812">Transmembrane</keyword>
<dbReference type="InterPro" id="IPR011622">
    <property type="entry name" value="7TMR_DISM_rcpt_extracell_dom2"/>
</dbReference>
<dbReference type="InterPro" id="IPR005467">
    <property type="entry name" value="His_kinase_dom"/>
</dbReference>
<accession>A0A6L9L151</accession>
<dbReference type="Gene3D" id="1.10.287.130">
    <property type="match status" value="1"/>
</dbReference>
<dbReference type="Pfam" id="PF07696">
    <property type="entry name" value="7TMR-DISMED2"/>
    <property type="match status" value="1"/>
</dbReference>
<evidence type="ECO:0000313" key="12">
    <source>
        <dbReference type="Proteomes" id="UP000474175"/>
    </source>
</evidence>
<evidence type="ECO:0000256" key="6">
    <source>
        <dbReference type="ARBA" id="ARBA00022777"/>
    </source>
</evidence>
<keyword evidence="8" id="KW-0902">Two-component regulatory system</keyword>
<dbReference type="InterPro" id="IPR003594">
    <property type="entry name" value="HATPase_dom"/>
</dbReference>
<dbReference type="PANTHER" id="PTHR43547">
    <property type="entry name" value="TWO-COMPONENT HISTIDINE KINASE"/>
    <property type="match status" value="1"/>
</dbReference>
<evidence type="ECO:0000256" key="9">
    <source>
        <dbReference type="SAM" id="Phobius"/>
    </source>
</evidence>
<feature type="transmembrane region" description="Helical" evidence="9">
    <location>
        <begin position="191"/>
        <end position="212"/>
    </location>
</feature>
<dbReference type="Pfam" id="PF07695">
    <property type="entry name" value="7TMR-DISM_7TM"/>
    <property type="match status" value="1"/>
</dbReference>